<comment type="caution">
    <text evidence="7">The sequence shown here is derived from an EMBL/GenBank/DDBJ whole genome shotgun (WGS) entry which is preliminary data.</text>
</comment>
<dbReference type="OrthoDB" id="28127at2759"/>
<evidence type="ECO:0000313" key="8">
    <source>
        <dbReference type="Proteomes" id="UP000193411"/>
    </source>
</evidence>
<name>A0A1Y2HR14_9FUNG</name>
<dbReference type="GO" id="GO:0000785">
    <property type="term" value="C:chromatin"/>
    <property type="evidence" value="ECO:0007669"/>
    <property type="project" value="TreeGrafter"/>
</dbReference>
<dbReference type="GO" id="GO:0061665">
    <property type="term" value="F:SUMO ligase activity"/>
    <property type="evidence" value="ECO:0007669"/>
    <property type="project" value="TreeGrafter"/>
</dbReference>
<dbReference type="STRING" id="765915.A0A1Y2HR14"/>
<dbReference type="InterPro" id="IPR004181">
    <property type="entry name" value="Znf_MIZ"/>
</dbReference>
<feature type="domain" description="SP-RING-type" evidence="6">
    <location>
        <begin position="580"/>
        <end position="687"/>
    </location>
</feature>
<feature type="non-terminal residue" evidence="7">
    <location>
        <position position="694"/>
    </location>
</feature>
<feature type="compositionally biased region" description="Polar residues" evidence="5">
    <location>
        <begin position="39"/>
        <end position="59"/>
    </location>
</feature>
<evidence type="ECO:0000256" key="1">
    <source>
        <dbReference type="ARBA" id="ARBA00022723"/>
    </source>
</evidence>
<evidence type="ECO:0000256" key="4">
    <source>
        <dbReference type="PROSITE-ProRule" id="PRU00452"/>
    </source>
</evidence>
<evidence type="ECO:0000259" key="6">
    <source>
        <dbReference type="PROSITE" id="PS51044"/>
    </source>
</evidence>
<evidence type="ECO:0000256" key="3">
    <source>
        <dbReference type="ARBA" id="ARBA00022833"/>
    </source>
</evidence>
<evidence type="ECO:0000256" key="5">
    <source>
        <dbReference type="SAM" id="MobiDB-lite"/>
    </source>
</evidence>
<dbReference type="AlphaFoldDB" id="A0A1Y2HR14"/>
<feature type="compositionally biased region" description="Pro residues" evidence="5">
    <location>
        <begin position="138"/>
        <end position="158"/>
    </location>
</feature>
<accession>A0A1Y2HR14</accession>
<keyword evidence="1" id="KW-0479">Metal-binding</keyword>
<dbReference type="GO" id="GO:0008270">
    <property type="term" value="F:zinc ion binding"/>
    <property type="evidence" value="ECO:0007669"/>
    <property type="project" value="UniProtKB-KW"/>
</dbReference>
<dbReference type="EMBL" id="MCFL01000021">
    <property type="protein sequence ID" value="ORZ35572.1"/>
    <property type="molecule type" value="Genomic_DNA"/>
</dbReference>
<evidence type="ECO:0000313" key="7">
    <source>
        <dbReference type="EMBL" id="ORZ35572.1"/>
    </source>
</evidence>
<sequence length="694" mass="74495">MSRPPLGSGSGSALPFSLPSSIPPPASWPDPDPYPPPTGVQQGQNRFTVRHQSQPSSVPAGSVGSIAFQFPPPTAQQYPYQHPHQPAHAFGFGAPQAQGYPPQDQAHVPGPFTLNQQLFALPPAPIIPATTSIASTATPPPFFQTQPQPQPQPPPPVAADPILFYPDPNYQPYYPAPVYSPSIASSNSAASGSQHSSRANSVPLPSHSAGPNAAASSDPYLAQITSPPPQFFPRTQTRQRSNFRPCSLSNFQPSLPTRCSQHSNDTRNHSCCCIDTCTIRKARGTIFPIWTQSGTWHGTPVADPAVAAAGNPTICRCEPPVCRPPPPASTAPSSSSASSALAAAIAPPPHQQQAKVKFAPLFQPPSTNPLLAALAQRPRITKPDLELWTPYSTAAPLLARDCSWRIKPFFEIVSMRSFVQLSAQYEQSPIYFSVADDDAAAATVLANPDLRVVLMPAFLDAVYFSANHKINGNRCAALLDARIITSVDVNHARVLTKHTCHPIDITDAVRKSETQARIKQHLVKVAAPNAGPAPLTVLVAVVKRIPVDDVVRAERIEQNMLSSSSSCSSTSSTSSDLNDDDDDLLLPATALVPLKDPVLHSRIRVPLRSTHCTHPECFDAAVFFTMNAQTPTWVCPYCDVTMGAPMSPALRTQMMGRGELRTVVGFGVAADVVVDGLFERRRDDDDEDEDADEA</sequence>
<reference evidence="7 8" key="1">
    <citation type="submission" date="2016-07" db="EMBL/GenBank/DDBJ databases">
        <title>Pervasive Adenine N6-methylation of Active Genes in Fungi.</title>
        <authorList>
            <consortium name="DOE Joint Genome Institute"/>
            <person name="Mondo S.J."/>
            <person name="Dannebaum R.O."/>
            <person name="Kuo R.C."/>
            <person name="Labutti K."/>
            <person name="Haridas S."/>
            <person name="Kuo A."/>
            <person name="Salamov A."/>
            <person name="Ahrendt S.R."/>
            <person name="Lipzen A."/>
            <person name="Sullivan W."/>
            <person name="Andreopoulos W.B."/>
            <person name="Clum A."/>
            <person name="Lindquist E."/>
            <person name="Daum C."/>
            <person name="Ramamoorthy G.K."/>
            <person name="Gryganskyi A."/>
            <person name="Culley D."/>
            <person name="Magnuson J.K."/>
            <person name="James T.Y."/>
            <person name="O'Malley M.A."/>
            <person name="Stajich J.E."/>
            <person name="Spatafora J.W."/>
            <person name="Visel A."/>
            <person name="Grigoriev I.V."/>
        </authorList>
    </citation>
    <scope>NUCLEOTIDE SEQUENCE [LARGE SCALE GENOMIC DNA]</scope>
    <source>
        <strain evidence="7 8">PL171</strain>
    </source>
</reference>
<dbReference type="PANTHER" id="PTHR10782:SF4">
    <property type="entry name" value="TONALLI, ISOFORM E"/>
    <property type="match status" value="1"/>
</dbReference>
<keyword evidence="8" id="KW-1185">Reference proteome</keyword>
<feature type="region of interest" description="Disordered" evidence="5">
    <location>
        <begin position="184"/>
        <end position="247"/>
    </location>
</feature>
<dbReference type="InterPro" id="IPR013083">
    <property type="entry name" value="Znf_RING/FYVE/PHD"/>
</dbReference>
<feature type="compositionally biased region" description="Polar residues" evidence="5">
    <location>
        <begin position="233"/>
        <end position="247"/>
    </location>
</feature>
<dbReference type="Pfam" id="PF02891">
    <property type="entry name" value="zf-MIZ"/>
    <property type="match status" value="1"/>
</dbReference>
<feature type="compositionally biased region" description="Pro residues" evidence="5">
    <location>
        <begin position="21"/>
        <end position="38"/>
    </location>
</feature>
<dbReference type="Gene3D" id="3.30.40.10">
    <property type="entry name" value="Zinc/RING finger domain, C3HC4 (zinc finger)"/>
    <property type="match status" value="1"/>
</dbReference>
<feature type="region of interest" description="Disordered" evidence="5">
    <location>
        <begin position="131"/>
        <end position="162"/>
    </location>
</feature>
<keyword evidence="2 4" id="KW-0863">Zinc-finger</keyword>
<dbReference type="PANTHER" id="PTHR10782">
    <property type="entry name" value="ZINC FINGER MIZ DOMAIN-CONTAINING PROTEIN"/>
    <property type="match status" value="1"/>
</dbReference>
<gene>
    <name evidence="7" type="ORF">BCR44DRAFT_1433788</name>
</gene>
<dbReference type="PROSITE" id="PS51044">
    <property type="entry name" value="ZF_SP_RING"/>
    <property type="match status" value="1"/>
</dbReference>
<proteinExistence type="predicted"/>
<evidence type="ECO:0000256" key="2">
    <source>
        <dbReference type="ARBA" id="ARBA00022771"/>
    </source>
</evidence>
<dbReference type="GO" id="GO:0016925">
    <property type="term" value="P:protein sumoylation"/>
    <property type="evidence" value="ECO:0007669"/>
    <property type="project" value="TreeGrafter"/>
</dbReference>
<feature type="region of interest" description="Disordered" evidence="5">
    <location>
        <begin position="1"/>
        <end position="105"/>
    </location>
</feature>
<feature type="compositionally biased region" description="Low complexity" evidence="5">
    <location>
        <begin position="75"/>
        <end position="90"/>
    </location>
</feature>
<protein>
    <recommendedName>
        <fullName evidence="6">SP-RING-type domain-containing protein</fullName>
    </recommendedName>
</protein>
<organism evidence="7 8">
    <name type="scientific">Catenaria anguillulae PL171</name>
    <dbReference type="NCBI Taxonomy" id="765915"/>
    <lineage>
        <taxon>Eukaryota</taxon>
        <taxon>Fungi</taxon>
        <taxon>Fungi incertae sedis</taxon>
        <taxon>Blastocladiomycota</taxon>
        <taxon>Blastocladiomycetes</taxon>
        <taxon>Blastocladiales</taxon>
        <taxon>Catenariaceae</taxon>
        <taxon>Catenaria</taxon>
    </lineage>
</organism>
<dbReference type="Proteomes" id="UP000193411">
    <property type="component" value="Unassembled WGS sequence"/>
</dbReference>
<feature type="compositionally biased region" description="Low complexity" evidence="5">
    <location>
        <begin position="184"/>
        <end position="199"/>
    </location>
</feature>
<keyword evidence="3" id="KW-0862">Zinc</keyword>